<organism evidence="1 2">
    <name type="scientific">Dendrothele bispora (strain CBS 962.96)</name>
    <dbReference type="NCBI Taxonomy" id="1314807"/>
    <lineage>
        <taxon>Eukaryota</taxon>
        <taxon>Fungi</taxon>
        <taxon>Dikarya</taxon>
        <taxon>Basidiomycota</taxon>
        <taxon>Agaricomycotina</taxon>
        <taxon>Agaricomycetes</taxon>
        <taxon>Agaricomycetidae</taxon>
        <taxon>Agaricales</taxon>
        <taxon>Agaricales incertae sedis</taxon>
        <taxon>Dendrothele</taxon>
    </lineage>
</organism>
<name>A0A4S8LMD5_DENBC</name>
<gene>
    <name evidence="1" type="ORF">K435DRAFT_864592</name>
</gene>
<proteinExistence type="predicted"/>
<evidence type="ECO:0000313" key="1">
    <source>
        <dbReference type="EMBL" id="THU90113.1"/>
    </source>
</evidence>
<keyword evidence="2" id="KW-1185">Reference proteome</keyword>
<dbReference type="AlphaFoldDB" id="A0A4S8LMD5"/>
<protein>
    <submittedName>
        <fullName evidence="1">Uncharacterized protein</fullName>
    </submittedName>
</protein>
<sequence length="446" mass="51347">MNINDVHLLSAIYDEFHGIQVRYRHVLLRNEVQGRFSKLAASYSINGHDLCELLTTTGTAVYGFAAARFALPRDSYSNPYPPTLELIAPFGRVAPIINFLHRARPLNTVRKRPCLLINDVCDQVWNLYSDETDRDPVFRVFRLKNHTEDYCMTVYRFISASYCTLQMTLLTGTSWCTFYPNLFKQNMAYIRFDIHICDKPHSLASLCRALGFTTNTTNNNAVVPCLFCPTTNFDLHKNILTTTFHHGVPIAQQYDFTSLDPSIMKIRFSSTCFNRYCPTKRADIHLPNRFYRPRPRAAHFLPWYTTLQRLTTLSPYTTDFLYIHGAAVYVPYAGIPRLITVPFSICLPSWTTFHTWILCSTQRVWTTYSSTSADTTSTTIFVDKDQRWNSSSPINIDFILVKHDRHGLLHCTSSDVPNSWTDFTHIADRTISDIKYVGEPLASKYK</sequence>
<reference evidence="1 2" key="1">
    <citation type="journal article" date="2019" name="Nat. Ecol. Evol.">
        <title>Megaphylogeny resolves global patterns of mushroom evolution.</title>
        <authorList>
            <person name="Varga T."/>
            <person name="Krizsan K."/>
            <person name="Foldi C."/>
            <person name="Dima B."/>
            <person name="Sanchez-Garcia M."/>
            <person name="Sanchez-Ramirez S."/>
            <person name="Szollosi G.J."/>
            <person name="Szarkandi J.G."/>
            <person name="Papp V."/>
            <person name="Albert L."/>
            <person name="Andreopoulos W."/>
            <person name="Angelini C."/>
            <person name="Antonin V."/>
            <person name="Barry K.W."/>
            <person name="Bougher N.L."/>
            <person name="Buchanan P."/>
            <person name="Buyck B."/>
            <person name="Bense V."/>
            <person name="Catcheside P."/>
            <person name="Chovatia M."/>
            <person name="Cooper J."/>
            <person name="Damon W."/>
            <person name="Desjardin D."/>
            <person name="Finy P."/>
            <person name="Geml J."/>
            <person name="Haridas S."/>
            <person name="Hughes K."/>
            <person name="Justo A."/>
            <person name="Karasinski D."/>
            <person name="Kautmanova I."/>
            <person name="Kiss B."/>
            <person name="Kocsube S."/>
            <person name="Kotiranta H."/>
            <person name="LaButti K.M."/>
            <person name="Lechner B.E."/>
            <person name="Liimatainen K."/>
            <person name="Lipzen A."/>
            <person name="Lukacs Z."/>
            <person name="Mihaltcheva S."/>
            <person name="Morgado L.N."/>
            <person name="Niskanen T."/>
            <person name="Noordeloos M.E."/>
            <person name="Ohm R.A."/>
            <person name="Ortiz-Santana B."/>
            <person name="Ovrebo C."/>
            <person name="Racz N."/>
            <person name="Riley R."/>
            <person name="Savchenko A."/>
            <person name="Shiryaev A."/>
            <person name="Soop K."/>
            <person name="Spirin V."/>
            <person name="Szebenyi C."/>
            <person name="Tomsovsky M."/>
            <person name="Tulloss R.E."/>
            <person name="Uehling J."/>
            <person name="Grigoriev I.V."/>
            <person name="Vagvolgyi C."/>
            <person name="Papp T."/>
            <person name="Martin F.M."/>
            <person name="Miettinen O."/>
            <person name="Hibbett D.S."/>
            <person name="Nagy L.G."/>
        </authorList>
    </citation>
    <scope>NUCLEOTIDE SEQUENCE [LARGE SCALE GENOMIC DNA]</scope>
    <source>
        <strain evidence="1 2">CBS 962.96</strain>
    </source>
</reference>
<dbReference type="EMBL" id="ML179345">
    <property type="protein sequence ID" value="THU90113.1"/>
    <property type="molecule type" value="Genomic_DNA"/>
</dbReference>
<evidence type="ECO:0000313" key="2">
    <source>
        <dbReference type="Proteomes" id="UP000297245"/>
    </source>
</evidence>
<accession>A0A4S8LMD5</accession>
<dbReference type="Proteomes" id="UP000297245">
    <property type="component" value="Unassembled WGS sequence"/>
</dbReference>